<evidence type="ECO:0000313" key="1">
    <source>
        <dbReference type="EMBL" id="AUN95289.1"/>
    </source>
</evidence>
<dbReference type="RefSeq" id="WP_102247338.1">
    <property type="nucleotide sequence ID" value="NZ_CP025682.1"/>
</dbReference>
<keyword evidence="2" id="KW-1185">Reference proteome</keyword>
<reference evidence="1 2" key="1">
    <citation type="submission" date="2018-01" db="EMBL/GenBank/DDBJ databases">
        <authorList>
            <person name="Fu G.-Y."/>
        </authorList>
    </citation>
    <scope>NUCLEOTIDE SEQUENCE [LARGE SCALE GENOMIC DNA]</scope>
    <source>
        <strain evidence="1 2">SY39</strain>
    </source>
</reference>
<dbReference type="PANTHER" id="PTHR39206">
    <property type="entry name" value="SLL8004 PROTEIN"/>
    <property type="match status" value="1"/>
</dbReference>
<evidence type="ECO:0008006" key="3">
    <source>
        <dbReference type="Google" id="ProtNLM"/>
    </source>
</evidence>
<sequence>MARPVLFVLAGANGAGKSSIGGHLLRQAGLEWFDPDRFAHDLVAATGCDQVHANILAWHEGQRRVDAALATGTSFAFETTLGGNHVPRRLREARASHDVIVWFCGLGSVEQHIGRVRERVAAGGHDIPEAKIRQRWTRARANLIGLMPDLAYLRVFDNSTNVPPGTRVPDPVTVLEMEHGRLLWPTDPADWRHTPDWAKPLLEAALANHPTRP</sequence>
<dbReference type="Proteomes" id="UP000242205">
    <property type="component" value="Chromosome"/>
</dbReference>
<evidence type="ECO:0000313" key="2">
    <source>
        <dbReference type="Proteomes" id="UP000242205"/>
    </source>
</evidence>
<protein>
    <recommendedName>
        <fullName evidence="3">UDP-N-acetylglucosamine kinase</fullName>
    </recommendedName>
</protein>
<dbReference type="AlphaFoldDB" id="A0A2I6S7P3"/>
<dbReference type="InterPro" id="IPR027417">
    <property type="entry name" value="P-loop_NTPase"/>
</dbReference>
<dbReference type="Gene3D" id="3.40.50.300">
    <property type="entry name" value="P-loop containing nucleotide triphosphate hydrolases"/>
    <property type="match status" value="1"/>
</dbReference>
<proteinExistence type="predicted"/>
<dbReference type="PANTHER" id="PTHR39206:SF1">
    <property type="entry name" value="SLL8004 PROTEIN"/>
    <property type="match status" value="1"/>
</dbReference>
<gene>
    <name evidence="1" type="ORF">C0099_10320</name>
</gene>
<name>A0A2I6S7P3_9RHOO</name>
<dbReference type="SUPFAM" id="SSF52540">
    <property type="entry name" value="P-loop containing nucleoside triphosphate hydrolases"/>
    <property type="match status" value="1"/>
</dbReference>
<organism evidence="1 2">
    <name type="scientific">Pseudazoarcus pumilus</name>
    <dbReference type="NCBI Taxonomy" id="2067960"/>
    <lineage>
        <taxon>Bacteria</taxon>
        <taxon>Pseudomonadati</taxon>
        <taxon>Pseudomonadota</taxon>
        <taxon>Betaproteobacteria</taxon>
        <taxon>Rhodocyclales</taxon>
        <taxon>Zoogloeaceae</taxon>
        <taxon>Pseudazoarcus</taxon>
    </lineage>
</organism>
<accession>A0A2I6S7P3</accession>
<dbReference type="EMBL" id="CP025682">
    <property type="protein sequence ID" value="AUN95289.1"/>
    <property type="molecule type" value="Genomic_DNA"/>
</dbReference>
<dbReference type="KEGG" id="atw:C0099_10320"/>
<dbReference type="OrthoDB" id="9791543at2"/>